<evidence type="ECO:0000313" key="1">
    <source>
        <dbReference type="EMBL" id="KAJ8318931.1"/>
    </source>
</evidence>
<keyword evidence="2" id="KW-1185">Reference proteome</keyword>
<evidence type="ECO:0000313" key="2">
    <source>
        <dbReference type="Proteomes" id="UP001217089"/>
    </source>
</evidence>
<accession>A0ABQ9FQE3</accession>
<sequence length="64" mass="6853">MMSSLLQYNFANAIGLLMRYDVNVSAVWVSKVTGNGASQLNEIMATIVSPGKTQPIFTNIGGMT</sequence>
<name>A0ABQ9FQE3_TEGGR</name>
<reference evidence="1 2" key="1">
    <citation type="submission" date="2022-12" db="EMBL/GenBank/DDBJ databases">
        <title>Chromosome-level genome of Tegillarca granosa.</title>
        <authorList>
            <person name="Kim J."/>
        </authorList>
    </citation>
    <scope>NUCLEOTIDE SEQUENCE [LARGE SCALE GENOMIC DNA]</scope>
    <source>
        <strain evidence="1">Teg-2019</strain>
        <tissue evidence="1">Adductor muscle</tissue>
    </source>
</reference>
<proteinExistence type="predicted"/>
<organism evidence="1 2">
    <name type="scientific">Tegillarca granosa</name>
    <name type="common">Malaysian cockle</name>
    <name type="synonym">Anadara granosa</name>
    <dbReference type="NCBI Taxonomy" id="220873"/>
    <lineage>
        <taxon>Eukaryota</taxon>
        <taxon>Metazoa</taxon>
        <taxon>Spiralia</taxon>
        <taxon>Lophotrochozoa</taxon>
        <taxon>Mollusca</taxon>
        <taxon>Bivalvia</taxon>
        <taxon>Autobranchia</taxon>
        <taxon>Pteriomorphia</taxon>
        <taxon>Arcoida</taxon>
        <taxon>Arcoidea</taxon>
        <taxon>Arcidae</taxon>
        <taxon>Tegillarca</taxon>
    </lineage>
</organism>
<gene>
    <name evidence="1" type="ORF">KUTeg_004022</name>
</gene>
<dbReference type="Proteomes" id="UP001217089">
    <property type="component" value="Unassembled WGS sequence"/>
</dbReference>
<dbReference type="EMBL" id="JARBDR010000214">
    <property type="protein sequence ID" value="KAJ8318931.1"/>
    <property type="molecule type" value="Genomic_DNA"/>
</dbReference>
<comment type="caution">
    <text evidence="1">The sequence shown here is derived from an EMBL/GenBank/DDBJ whole genome shotgun (WGS) entry which is preliminary data.</text>
</comment>
<protein>
    <submittedName>
        <fullName evidence="1">Uncharacterized protein</fullName>
    </submittedName>
</protein>